<dbReference type="Proteomes" id="UP000265520">
    <property type="component" value="Unassembled WGS sequence"/>
</dbReference>
<dbReference type="EMBL" id="LXQA010160125">
    <property type="protein sequence ID" value="MCI27560.1"/>
    <property type="molecule type" value="Genomic_DNA"/>
</dbReference>
<dbReference type="AlphaFoldDB" id="A0A392QVF2"/>
<reference evidence="1 2" key="1">
    <citation type="journal article" date="2018" name="Front. Plant Sci.">
        <title>Red Clover (Trifolium pratense) and Zigzag Clover (T. medium) - A Picture of Genomic Similarities and Differences.</title>
        <authorList>
            <person name="Dluhosova J."/>
            <person name="Istvanek J."/>
            <person name="Nedelnik J."/>
            <person name="Repkova J."/>
        </authorList>
    </citation>
    <scope>NUCLEOTIDE SEQUENCE [LARGE SCALE GENOMIC DNA]</scope>
    <source>
        <strain evidence="2">cv. 10/8</strain>
        <tissue evidence="1">Leaf</tissue>
    </source>
</reference>
<accession>A0A392QVF2</accession>
<evidence type="ECO:0000313" key="2">
    <source>
        <dbReference type="Proteomes" id="UP000265520"/>
    </source>
</evidence>
<name>A0A392QVF2_9FABA</name>
<keyword evidence="2" id="KW-1185">Reference proteome</keyword>
<evidence type="ECO:0000313" key="1">
    <source>
        <dbReference type="EMBL" id="MCI27560.1"/>
    </source>
</evidence>
<proteinExistence type="predicted"/>
<sequence length="146" mass="17253">MFVDSNRGFKERYYVVKPVTQLALDSLYRNELVTEQGAEEMRLVARFPLSWTRKHFEKSTDSYLTKEETMSVDDLADFESLKAFVKKFKHARWETKAGVPVLDENREQKFDRRFINTKEPLDCKNVAEAKLCLVMTVNYMMFLVSF</sequence>
<comment type="caution">
    <text evidence="1">The sequence shown here is derived from an EMBL/GenBank/DDBJ whole genome shotgun (WGS) entry which is preliminary data.</text>
</comment>
<protein>
    <submittedName>
        <fullName evidence="1">Uncharacterized protein</fullName>
    </submittedName>
</protein>
<organism evidence="1 2">
    <name type="scientific">Trifolium medium</name>
    <dbReference type="NCBI Taxonomy" id="97028"/>
    <lineage>
        <taxon>Eukaryota</taxon>
        <taxon>Viridiplantae</taxon>
        <taxon>Streptophyta</taxon>
        <taxon>Embryophyta</taxon>
        <taxon>Tracheophyta</taxon>
        <taxon>Spermatophyta</taxon>
        <taxon>Magnoliopsida</taxon>
        <taxon>eudicotyledons</taxon>
        <taxon>Gunneridae</taxon>
        <taxon>Pentapetalae</taxon>
        <taxon>rosids</taxon>
        <taxon>fabids</taxon>
        <taxon>Fabales</taxon>
        <taxon>Fabaceae</taxon>
        <taxon>Papilionoideae</taxon>
        <taxon>50 kb inversion clade</taxon>
        <taxon>NPAAA clade</taxon>
        <taxon>Hologalegina</taxon>
        <taxon>IRL clade</taxon>
        <taxon>Trifolieae</taxon>
        <taxon>Trifolium</taxon>
    </lineage>
</organism>